<comment type="similarity">
    <text evidence="2">Belongs to the class-III pyridine nucleotide-disulfide oxidoreductase family.</text>
</comment>
<evidence type="ECO:0000256" key="5">
    <source>
        <dbReference type="ARBA" id="ARBA00022857"/>
    </source>
</evidence>
<dbReference type="STRING" id="1229783.C273_06403"/>
<dbReference type="NCBIfam" id="TIGR03385">
    <property type="entry name" value="CoA_CoA_reduc"/>
    <property type="match status" value="1"/>
</dbReference>
<dbReference type="Proteomes" id="UP000009885">
    <property type="component" value="Unassembled WGS sequence"/>
</dbReference>
<evidence type="ECO:0000259" key="9">
    <source>
        <dbReference type="Pfam" id="PF07992"/>
    </source>
</evidence>
<accession>K9AL95</accession>
<evidence type="ECO:0000256" key="1">
    <source>
        <dbReference type="ARBA" id="ARBA00001974"/>
    </source>
</evidence>
<keyword evidence="4" id="KW-0274">FAD</keyword>
<feature type="domain" description="FAD/NAD(P)-binding" evidence="9">
    <location>
        <begin position="3"/>
        <end position="283"/>
    </location>
</feature>
<dbReference type="PATRIC" id="fig|1229783.3.peg.1294"/>
<gene>
    <name evidence="10" type="ORF">C273_06403</name>
</gene>
<evidence type="ECO:0000313" key="11">
    <source>
        <dbReference type="Proteomes" id="UP000009885"/>
    </source>
</evidence>
<dbReference type="eggNOG" id="COG0446">
    <property type="taxonomic scope" value="Bacteria"/>
</dbReference>
<keyword evidence="5" id="KW-0521">NADP</keyword>
<dbReference type="EC" id="1.8.1.14" evidence="10"/>
<keyword evidence="7" id="KW-0676">Redox-active center</keyword>
<evidence type="ECO:0000313" key="10">
    <source>
        <dbReference type="EMBL" id="EKU48069.1"/>
    </source>
</evidence>
<dbReference type="RefSeq" id="WP_009383496.1">
    <property type="nucleotide sequence ID" value="NZ_AMSQ01000008.1"/>
</dbReference>
<dbReference type="OrthoDB" id="9802028at2"/>
<dbReference type="InterPro" id="IPR050260">
    <property type="entry name" value="FAD-bd_OxRdtase"/>
</dbReference>
<dbReference type="InterPro" id="IPR017758">
    <property type="entry name" value="CoA_disulphide_reductase"/>
</dbReference>
<dbReference type="Pfam" id="PF02852">
    <property type="entry name" value="Pyr_redox_dim"/>
    <property type="match status" value="1"/>
</dbReference>
<dbReference type="GO" id="GO:0050451">
    <property type="term" value="F:CoA-disulfide reductase (NADPH) activity"/>
    <property type="evidence" value="ECO:0007669"/>
    <property type="project" value="UniProtKB-EC"/>
</dbReference>
<dbReference type="GO" id="GO:0003756">
    <property type="term" value="F:protein disulfide isomerase activity"/>
    <property type="evidence" value="ECO:0007669"/>
    <property type="project" value="InterPro"/>
</dbReference>
<comment type="caution">
    <text evidence="10">The sequence shown here is derived from an EMBL/GenBank/DDBJ whole genome shotgun (WGS) entry which is preliminary data.</text>
</comment>
<reference evidence="10 11" key="1">
    <citation type="journal article" date="2013" name="Genome Announc.">
        <title>Genome Sequence of Staphylococcus massiliensis Strain S46, Isolated from the Surface of Healthy Human Skin.</title>
        <authorList>
            <person name="Srivastav R."/>
            <person name="Singh A."/>
            <person name="Jangir P.K."/>
            <person name="Kumari C."/>
            <person name="Muduli S."/>
            <person name="Sharma R."/>
        </authorList>
    </citation>
    <scope>NUCLEOTIDE SEQUENCE [LARGE SCALE GENOMIC DNA]</scope>
    <source>
        <strain evidence="10 11">S46</strain>
    </source>
</reference>
<dbReference type="InterPro" id="IPR023753">
    <property type="entry name" value="FAD/NAD-binding_dom"/>
</dbReference>
<proteinExistence type="inferred from homology"/>
<dbReference type="SUPFAM" id="SSF51905">
    <property type="entry name" value="FAD/NAD(P)-binding domain"/>
    <property type="match status" value="1"/>
</dbReference>
<keyword evidence="3" id="KW-0285">Flavoprotein</keyword>
<dbReference type="AlphaFoldDB" id="K9AL95"/>
<keyword evidence="11" id="KW-1185">Reference proteome</keyword>
<dbReference type="PRINTS" id="PR00368">
    <property type="entry name" value="FADPNR"/>
</dbReference>
<dbReference type="Gene3D" id="3.50.50.60">
    <property type="entry name" value="FAD/NAD(P)-binding domain"/>
    <property type="match status" value="3"/>
</dbReference>
<evidence type="ECO:0000256" key="3">
    <source>
        <dbReference type="ARBA" id="ARBA00022630"/>
    </source>
</evidence>
<dbReference type="InterPro" id="IPR016156">
    <property type="entry name" value="FAD/NAD-linked_Rdtase_dimer_sf"/>
</dbReference>
<dbReference type="GO" id="GO:0050661">
    <property type="term" value="F:NADP binding"/>
    <property type="evidence" value="ECO:0007669"/>
    <property type="project" value="InterPro"/>
</dbReference>
<protein>
    <submittedName>
        <fullName evidence="10">Coenzyme A disulfide reductase</fullName>
        <ecNumber evidence="10">1.8.1.14</ecNumber>
    </submittedName>
</protein>
<dbReference type="GO" id="GO:0050660">
    <property type="term" value="F:flavin adenine dinucleotide binding"/>
    <property type="evidence" value="ECO:0007669"/>
    <property type="project" value="InterPro"/>
</dbReference>
<sequence>MSKIVVVGAVAGGATCASQIRRLNDENAITIYEKDRDMSFANCGLPYYLGDVIEKRESVLAIEPKDFKDKKNIDVHTYHEVIAVDSQAKTVTVKNHQTGETFEDTYDYLILSPGCRAKSLGFDADFIFTLRNMEDTDRINDYIEAHDVKRVLLVGAGYISLEMLENMYHRGLKPTLIHRSDQVNKLMDQDMNQVILDAMDERDIPYYLNEEIDSIEGHDVTFKSGKTESFDMIIEGVGVAPNSEFLKGSGVERDDKGYVPVNEKFETNADGIYALGDVITSFYRHVDLKAHVPLAFGAHRAASIIAEQLEGRSEIVFKGFVGANIVKFFQYTLASTGVTVKDLDQFDYDVVNHTSNTHAGYYPDNSKMHIRVYFEKSSRKILRAAAVGEKGVDKRIDVITMAIIGEQTIDDLTEFEVAYAPPYSHPKDIINMVGYKARNK</sequence>
<dbReference type="PANTHER" id="PTHR43429:SF1">
    <property type="entry name" value="NAD(P)H SULFUR OXIDOREDUCTASE (COA-DEPENDENT)"/>
    <property type="match status" value="1"/>
</dbReference>
<dbReference type="NCBIfam" id="NF010037">
    <property type="entry name" value="PRK13512.1"/>
    <property type="match status" value="1"/>
</dbReference>
<evidence type="ECO:0000256" key="7">
    <source>
        <dbReference type="ARBA" id="ARBA00023284"/>
    </source>
</evidence>
<organism evidence="10 11">
    <name type="scientific">Staphylococcus massiliensis S46</name>
    <dbReference type="NCBI Taxonomy" id="1229783"/>
    <lineage>
        <taxon>Bacteria</taxon>
        <taxon>Bacillati</taxon>
        <taxon>Bacillota</taxon>
        <taxon>Bacilli</taxon>
        <taxon>Bacillales</taxon>
        <taxon>Staphylococcaceae</taxon>
        <taxon>Staphylococcus</taxon>
    </lineage>
</organism>
<keyword evidence="6 10" id="KW-0560">Oxidoreductase</keyword>
<dbReference type="Pfam" id="PF07992">
    <property type="entry name" value="Pyr_redox_2"/>
    <property type="match status" value="1"/>
</dbReference>
<evidence type="ECO:0000256" key="4">
    <source>
        <dbReference type="ARBA" id="ARBA00022827"/>
    </source>
</evidence>
<evidence type="ECO:0000259" key="8">
    <source>
        <dbReference type="Pfam" id="PF02852"/>
    </source>
</evidence>
<comment type="cofactor">
    <cofactor evidence="1">
        <name>FAD</name>
        <dbReference type="ChEBI" id="CHEBI:57692"/>
    </cofactor>
</comment>
<evidence type="ECO:0000256" key="2">
    <source>
        <dbReference type="ARBA" id="ARBA00009130"/>
    </source>
</evidence>
<feature type="domain" description="Pyridine nucleotide-disulphide oxidoreductase dimerisation" evidence="8">
    <location>
        <begin position="326"/>
        <end position="424"/>
    </location>
</feature>
<evidence type="ECO:0000256" key="6">
    <source>
        <dbReference type="ARBA" id="ARBA00023002"/>
    </source>
</evidence>
<name>K9AL95_9STAP</name>
<dbReference type="InterPro" id="IPR036188">
    <property type="entry name" value="FAD/NAD-bd_sf"/>
</dbReference>
<dbReference type="PRINTS" id="PR00411">
    <property type="entry name" value="PNDRDTASEI"/>
</dbReference>
<dbReference type="SUPFAM" id="SSF55424">
    <property type="entry name" value="FAD/NAD-linked reductases, dimerisation (C-terminal) domain"/>
    <property type="match status" value="1"/>
</dbReference>
<dbReference type="PANTHER" id="PTHR43429">
    <property type="entry name" value="PYRIDINE NUCLEOTIDE-DISULFIDE OXIDOREDUCTASE DOMAIN-CONTAINING"/>
    <property type="match status" value="1"/>
</dbReference>
<dbReference type="InterPro" id="IPR004099">
    <property type="entry name" value="Pyr_nucl-diS_OxRdtase_dimer"/>
</dbReference>
<dbReference type="EMBL" id="AMSQ01000008">
    <property type="protein sequence ID" value="EKU48069.1"/>
    <property type="molecule type" value="Genomic_DNA"/>
</dbReference>